<evidence type="ECO:0000313" key="8">
    <source>
        <dbReference type="Proteomes" id="UP000758603"/>
    </source>
</evidence>
<sequence>MAPLALACLDPDSFGDGLTTALFHHFRTFTITDFALIPDSTVFWDRHVLPLSNAIPAVRYATTALGVAHQAFLLRSLNPSNLQESQRLDFFTVQRYNQAIHQLLPHISSGKPIDIRIIITCCLLFYCLENIRGCSAESIQHLKAGSRLLVSLPPHYATETTRYRTNNDDAISEIATLFSRLGIEASLYSEDEVVPDLGSHRIPVPSFPEDKLQPFQDLHIARDFLWDIDVDLSTYNNKAFALAKEGGSRLPEDGISHLLDIAGGYGRVATVSRAPPTYGPSYESELRPIINRFRCWRKRFDRTVEEAEKRVMTKQERQEIMMLTLRQRVWETMLEEVPDGDPMLADSILDQAELLIQTFSSNHPIFTLESNIMSSTSFVCCYSDEVRHRRRALKILRSARIREGVWDSMELANLIEAGFPELKLGDTVSIVKGAVNVSFN</sequence>
<evidence type="ECO:0000256" key="5">
    <source>
        <dbReference type="ARBA" id="ARBA00023163"/>
    </source>
</evidence>
<dbReference type="Pfam" id="PF11951">
    <property type="entry name" value="Fungal_trans_2"/>
    <property type="match status" value="1"/>
</dbReference>
<reference evidence="7" key="1">
    <citation type="journal article" date="2021" name="Nat. Commun.">
        <title>Genetic determinants of endophytism in the Arabidopsis root mycobiome.</title>
        <authorList>
            <person name="Mesny F."/>
            <person name="Miyauchi S."/>
            <person name="Thiergart T."/>
            <person name="Pickel B."/>
            <person name="Atanasova L."/>
            <person name="Karlsson M."/>
            <person name="Huettel B."/>
            <person name="Barry K.W."/>
            <person name="Haridas S."/>
            <person name="Chen C."/>
            <person name="Bauer D."/>
            <person name="Andreopoulos W."/>
            <person name="Pangilinan J."/>
            <person name="LaButti K."/>
            <person name="Riley R."/>
            <person name="Lipzen A."/>
            <person name="Clum A."/>
            <person name="Drula E."/>
            <person name="Henrissat B."/>
            <person name="Kohler A."/>
            <person name="Grigoriev I.V."/>
            <person name="Martin F.M."/>
            <person name="Hacquard S."/>
        </authorList>
    </citation>
    <scope>NUCLEOTIDE SEQUENCE</scope>
    <source>
        <strain evidence="7">MPI-SDFR-AT-0073</strain>
    </source>
</reference>
<comment type="caution">
    <text evidence="7">The sequence shown here is derived from an EMBL/GenBank/DDBJ whole genome shotgun (WGS) entry which is preliminary data.</text>
</comment>
<dbReference type="GeneID" id="70125031"/>
<proteinExistence type="predicted"/>
<dbReference type="AlphaFoldDB" id="A0A9P8ZXK3"/>
<dbReference type="Proteomes" id="UP000758603">
    <property type="component" value="Unassembled WGS sequence"/>
</dbReference>
<dbReference type="InterPro" id="IPR052360">
    <property type="entry name" value="Transcr_Regulatory_Proteins"/>
</dbReference>
<evidence type="ECO:0000256" key="4">
    <source>
        <dbReference type="ARBA" id="ARBA00023125"/>
    </source>
</evidence>
<dbReference type="GO" id="GO:0003677">
    <property type="term" value="F:DNA binding"/>
    <property type="evidence" value="ECO:0007669"/>
    <property type="project" value="UniProtKB-KW"/>
</dbReference>
<keyword evidence="5" id="KW-0804">Transcription</keyword>
<organism evidence="7 8">
    <name type="scientific">Truncatella angustata</name>
    <dbReference type="NCBI Taxonomy" id="152316"/>
    <lineage>
        <taxon>Eukaryota</taxon>
        <taxon>Fungi</taxon>
        <taxon>Dikarya</taxon>
        <taxon>Ascomycota</taxon>
        <taxon>Pezizomycotina</taxon>
        <taxon>Sordariomycetes</taxon>
        <taxon>Xylariomycetidae</taxon>
        <taxon>Amphisphaeriales</taxon>
        <taxon>Sporocadaceae</taxon>
        <taxon>Truncatella</taxon>
    </lineage>
</organism>
<evidence type="ECO:0000256" key="3">
    <source>
        <dbReference type="ARBA" id="ARBA00023015"/>
    </source>
</evidence>
<keyword evidence="4" id="KW-0238">DNA-binding</keyword>
<evidence type="ECO:0000256" key="6">
    <source>
        <dbReference type="ARBA" id="ARBA00023242"/>
    </source>
</evidence>
<keyword evidence="3" id="KW-0805">Transcription regulation</keyword>
<dbReference type="EMBL" id="JAGPXC010000005">
    <property type="protein sequence ID" value="KAH6653133.1"/>
    <property type="molecule type" value="Genomic_DNA"/>
</dbReference>
<gene>
    <name evidence="7" type="ORF">BKA67DRAFT_310092</name>
</gene>
<dbReference type="PANTHER" id="PTHR36206">
    <property type="entry name" value="ASPERCRYPTIN BIOSYNTHESIS CLUSTER-SPECIFIC TRANSCRIPTION REGULATOR ATNN-RELATED"/>
    <property type="match status" value="1"/>
</dbReference>
<dbReference type="RefSeq" id="XP_045957410.1">
    <property type="nucleotide sequence ID" value="XM_046096138.1"/>
</dbReference>
<dbReference type="PANTHER" id="PTHR36206:SF12">
    <property type="entry name" value="ASPERCRYPTIN BIOSYNTHESIS CLUSTER-SPECIFIC TRANSCRIPTION REGULATOR ATNN-RELATED"/>
    <property type="match status" value="1"/>
</dbReference>
<name>A0A9P8ZXK3_9PEZI</name>
<accession>A0A9P8ZXK3</accession>
<keyword evidence="1" id="KW-0479">Metal-binding</keyword>
<protein>
    <submittedName>
        <fullName evidence="7">Uncharacterized protein</fullName>
    </submittedName>
</protein>
<dbReference type="InterPro" id="IPR021858">
    <property type="entry name" value="Fun_TF"/>
</dbReference>
<evidence type="ECO:0000313" key="7">
    <source>
        <dbReference type="EMBL" id="KAH6653133.1"/>
    </source>
</evidence>
<keyword evidence="6" id="KW-0539">Nucleus</keyword>
<dbReference type="OrthoDB" id="2593732at2759"/>
<dbReference type="GO" id="GO:0046872">
    <property type="term" value="F:metal ion binding"/>
    <property type="evidence" value="ECO:0007669"/>
    <property type="project" value="UniProtKB-KW"/>
</dbReference>
<keyword evidence="2" id="KW-0862">Zinc</keyword>
<evidence type="ECO:0000256" key="2">
    <source>
        <dbReference type="ARBA" id="ARBA00022833"/>
    </source>
</evidence>
<evidence type="ECO:0000256" key="1">
    <source>
        <dbReference type="ARBA" id="ARBA00022723"/>
    </source>
</evidence>
<keyword evidence="8" id="KW-1185">Reference proteome</keyword>